<evidence type="ECO:0000256" key="2">
    <source>
        <dbReference type="ARBA" id="ARBA00022603"/>
    </source>
</evidence>
<protein>
    <recommendedName>
        <fullName evidence="5">DNA methylase N-4/N-6 domain-containing protein</fullName>
    </recommendedName>
</protein>
<evidence type="ECO:0000256" key="1">
    <source>
        <dbReference type="ARBA" id="ARBA00006594"/>
    </source>
</evidence>
<dbReference type="InterPro" id="IPR029063">
    <property type="entry name" value="SAM-dependent_MTases_sf"/>
</dbReference>
<sequence>MVLTPVLHDEASVNPSSSSNCIYCGDNLTVLKHLLEGYKNLIDMIYIDPPYNTGKDFTFRDSFKHDRYRSLSSLQDTNSMDPHSLWRQFMEPRLEISRDLLSERGLIFISIDDNEIHNLRQMMGEIYGEANFIATLVRQSGVAPRQDARHVAVQHDYVVIYAKDSKKTILNKKPSALKGFVHEDKHVEKRGRYRLNKLDRGSIRYSESLDYPITTTDGIEVWPGGDPDDKKWTWRWSEKKVVWGVENDFIVFKKSRNGKTSVYFKEYEKVDNQCRQMVRTNPYSTLIRGCPNEKGSRELKTLFKRRVFDYPKPVVLIKRLLKMGSH</sequence>
<accession>A0A382IY47</accession>
<reference evidence="6" key="1">
    <citation type="submission" date="2018-05" db="EMBL/GenBank/DDBJ databases">
        <authorList>
            <person name="Lanie J.A."/>
            <person name="Ng W.-L."/>
            <person name="Kazmierczak K.M."/>
            <person name="Andrzejewski T.M."/>
            <person name="Davidsen T.M."/>
            <person name="Wayne K.J."/>
            <person name="Tettelin H."/>
            <person name="Glass J.I."/>
            <person name="Rusch D."/>
            <person name="Podicherti R."/>
            <person name="Tsui H.-C.T."/>
            <person name="Winkler M.E."/>
        </authorList>
    </citation>
    <scope>NUCLEOTIDE SEQUENCE</scope>
</reference>
<dbReference type="AlphaFoldDB" id="A0A382IY47"/>
<feature type="non-terminal residue" evidence="6">
    <location>
        <position position="1"/>
    </location>
</feature>
<dbReference type="PRINTS" id="PR00506">
    <property type="entry name" value="D21N6MTFRASE"/>
</dbReference>
<organism evidence="6">
    <name type="scientific">marine metagenome</name>
    <dbReference type="NCBI Taxonomy" id="408172"/>
    <lineage>
        <taxon>unclassified sequences</taxon>
        <taxon>metagenomes</taxon>
        <taxon>ecological metagenomes</taxon>
    </lineage>
</organism>
<keyword evidence="4" id="KW-0949">S-adenosyl-L-methionine</keyword>
<dbReference type="InterPro" id="IPR002295">
    <property type="entry name" value="N4/N6-MTase_EcoPI_Mod-like"/>
</dbReference>
<dbReference type="Gene3D" id="3.40.50.150">
    <property type="entry name" value="Vaccinia Virus protein VP39"/>
    <property type="match status" value="1"/>
</dbReference>
<evidence type="ECO:0000313" key="6">
    <source>
        <dbReference type="EMBL" id="SVC04259.1"/>
    </source>
</evidence>
<dbReference type="EMBL" id="UINC01070254">
    <property type="protein sequence ID" value="SVC04259.1"/>
    <property type="molecule type" value="Genomic_DNA"/>
</dbReference>
<keyword evidence="3" id="KW-0808">Transferase</keyword>
<dbReference type="GO" id="GO:0003677">
    <property type="term" value="F:DNA binding"/>
    <property type="evidence" value="ECO:0007669"/>
    <property type="project" value="InterPro"/>
</dbReference>
<evidence type="ECO:0000256" key="4">
    <source>
        <dbReference type="ARBA" id="ARBA00022691"/>
    </source>
</evidence>
<feature type="non-terminal residue" evidence="6">
    <location>
        <position position="326"/>
    </location>
</feature>
<dbReference type="GO" id="GO:0032259">
    <property type="term" value="P:methylation"/>
    <property type="evidence" value="ECO:0007669"/>
    <property type="project" value="UniProtKB-KW"/>
</dbReference>
<evidence type="ECO:0000256" key="3">
    <source>
        <dbReference type="ARBA" id="ARBA00022679"/>
    </source>
</evidence>
<feature type="domain" description="DNA methylase N-4/N-6" evidence="5">
    <location>
        <begin position="42"/>
        <end position="326"/>
    </location>
</feature>
<dbReference type="GO" id="GO:0008170">
    <property type="term" value="F:N-methyltransferase activity"/>
    <property type="evidence" value="ECO:0007669"/>
    <property type="project" value="InterPro"/>
</dbReference>
<comment type="similarity">
    <text evidence="1">Belongs to the N(4)/N(6)-methyltransferase family.</text>
</comment>
<evidence type="ECO:0000259" key="5">
    <source>
        <dbReference type="Pfam" id="PF01555"/>
    </source>
</evidence>
<gene>
    <name evidence="6" type="ORF">METZ01_LOCUS257113</name>
</gene>
<keyword evidence="2" id="KW-0489">Methyltransferase</keyword>
<dbReference type="PROSITE" id="PS00092">
    <property type="entry name" value="N6_MTASE"/>
    <property type="match status" value="1"/>
</dbReference>
<dbReference type="Pfam" id="PF01555">
    <property type="entry name" value="N6_N4_Mtase"/>
    <property type="match status" value="1"/>
</dbReference>
<proteinExistence type="inferred from homology"/>
<dbReference type="InterPro" id="IPR002052">
    <property type="entry name" value="DNA_methylase_N6_adenine_CS"/>
</dbReference>
<name>A0A382IY47_9ZZZZ</name>
<dbReference type="SUPFAM" id="SSF53335">
    <property type="entry name" value="S-adenosyl-L-methionine-dependent methyltransferases"/>
    <property type="match status" value="1"/>
</dbReference>
<dbReference type="InterPro" id="IPR002941">
    <property type="entry name" value="DNA_methylase_N4/N6"/>
</dbReference>